<sequence>MAGDDTALAPAATPPSVLPFPFPAYDPERAHEDNLPWILAVLGVVHALAIVVVACRLYVKVRLVKSIGADDWTITGAVLCALGGYIIFIIQGINGLGRHIYVLDQHQMQAIEQGTFWQSVISSSLGIALLKSSIALNLMRLSPGGWYTGALWASLVLVCAYSFLGMMTFFLHCDPMRGHWDHGIGATCYSISLFIVFALLNTAFNIFTDVLFATFPVPVIWRLQMKMRVRFYLIGILSLGYIAVVMGALKAESQINFDPFGDNTFNSWVTFWAGLQINIGIIAACAPSLKPLVTKALKLSSFRSRYGYGSRYGNSRATATIGGGISGGGGSGGGAGPSQNRRSRFNRDNYAMEELGSESGKQSDEVQFSNRGGNSTASATFYRGTGDSDEMIWNSGPAGRDIKGIVRTTEVIVK</sequence>
<accession>A0ACC0V3W5</accession>
<gene>
    <name evidence="1" type="ORF">N3K66_004728</name>
</gene>
<evidence type="ECO:0000313" key="2">
    <source>
        <dbReference type="Proteomes" id="UP001163324"/>
    </source>
</evidence>
<keyword evidence="2" id="KW-1185">Reference proteome</keyword>
<organism evidence="1 2">
    <name type="scientific">Trichothecium roseum</name>
    <dbReference type="NCBI Taxonomy" id="47278"/>
    <lineage>
        <taxon>Eukaryota</taxon>
        <taxon>Fungi</taxon>
        <taxon>Dikarya</taxon>
        <taxon>Ascomycota</taxon>
        <taxon>Pezizomycotina</taxon>
        <taxon>Sordariomycetes</taxon>
        <taxon>Hypocreomycetidae</taxon>
        <taxon>Hypocreales</taxon>
        <taxon>Hypocreales incertae sedis</taxon>
        <taxon>Trichothecium</taxon>
    </lineage>
</organism>
<reference evidence="1" key="1">
    <citation type="submission" date="2022-10" db="EMBL/GenBank/DDBJ databases">
        <title>Complete Genome of Trichothecium roseum strain YXFP-22015, a Plant Pathogen Isolated from Citrus.</title>
        <authorList>
            <person name="Wang Y."/>
            <person name="Zhu L."/>
        </authorList>
    </citation>
    <scope>NUCLEOTIDE SEQUENCE</scope>
    <source>
        <strain evidence="1">YXFP-22015</strain>
    </source>
</reference>
<proteinExistence type="predicted"/>
<dbReference type="EMBL" id="CM047943">
    <property type="protein sequence ID" value="KAI9900466.1"/>
    <property type="molecule type" value="Genomic_DNA"/>
</dbReference>
<evidence type="ECO:0000313" key="1">
    <source>
        <dbReference type="EMBL" id="KAI9900466.1"/>
    </source>
</evidence>
<comment type="caution">
    <text evidence="1">The sequence shown here is derived from an EMBL/GenBank/DDBJ whole genome shotgun (WGS) entry which is preliminary data.</text>
</comment>
<protein>
    <submittedName>
        <fullName evidence="1">Uncharacterized protein</fullName>
    </submittedName>
</protein>
<dbReference type="Proteomes" id="UP001163324">
    <property type="component" value="Chromosome 4"/>
</dbReference>
<name>A0ACC0V3W5_9HYPO</name>